<name>A0AAV7G2V8_DENCH</name>
<dbReference type="SUPFAM" id="SSF51905">
    <property type="entry name" value="FAD/NAD(P)-binding domain"/>
    <property type="match status" value="1"/>
</dbReference>
<gene>
    <name evidence="1" type="ORF">IEQ34_020636</name>
</gene>
<organism evidence="1 2">
    <name type="scientific">Dendrobium chrysotoxum</name>
    <name type="common">Orchid</name>
    <dbReference type="NCBI Taxonomy" id="161865"/>
    <lineage>
        <taxon>Eukaryota</taxon>
        <taxon>Viridiplantae</taxon>
        <taxon>Streptophyta</taxon>
        <taxon>Embryophyta</taxon>
        <taxon>Tracheophyta</taxon>
        <taxon>Spermatophyta</taxon>
        <taxon>Magnoliopsida</taxon>
        <taxon>Liliopsida</taxon>
        <taxon>Asparagales</taxon>
        <taxon>Orchidaceae</taxon>
        <taxon>Epidendroideae</taxon>
        <taxon>Malaxideae</taxon>
        <taxon>Dendrobiinae</taxon>
        <taxon>Dendrobium</taxon>
    </lineage>
</organism>
<dbReference type="Proteomes" id="UP000775213">
    <property type="component" value="Unassembled WGS sequence"/>
</dbReference>
<comment type="caution">
    <text evidence="1">The sequence shown here is derived from an EMBL/GenBank/DDBJ whole genome shotgun (WGS) entry which is preliminary data.</text>
</comment>
<evidence type="ECO:0000313" key="2">
    <source>
        <dbReference type="Proteomes" id="UP000775213"/>
    </source>
</evidence>
<protein>
    <submittedName>
        <fullName evidence="1">Uncharacterized protein</fullName>
    </submittedName>
</protein>
<keyword evidence="2" id="KW-1185">Reference proteome</keyword>
<proteinExistence type="predicted"/>
<dbReference type="InterPro" id="IPR036188">
    <property type="entry name" value="FAD/NAD-bd_sf"/>
</dbReference>
<dbReference type="EMBL" id="JAGFBR010000018">
    <property type="protein sequence ID" value="KAH0449944.1"/>
    <property type="molecule type" value="Genomic_DNA"/>
</dbReference>
<accession>A0AAV7G2V8</accession>
<dbReference type="Gene3D" id="3.50.50.60">
    <property type="entry name" value="FAD/NAD(P)-binding domain"/>
    <property type="match status" value="1"/>
</dbReference>
<dbReference type="AlphaFoldDB" id="A0AAV7G2V8"/>
<evidence type="ECO:0000313" key="1">
    <source>
        <dbReference type="EMBL" id="KAH0449944.1"/>
    </source>
</evidence>
<sequence length="115" mass="13213">MPSIPRSLTYRPLMFRRYITVIGSWRWHRSGCRSSGVVFERGASVGGTWVYTPAIDPERFGLDSNRKVVHSILYDGLRTNLPRECMGFSNYAFVTVTGNSNDDLRRLPRHHAVLR</sequence>
<reference evidence="1 2" key="1">
    <citation type="journal article" date="2021" name="Hortic Res">
        <title>Chromosome-scale assembly of the Dendrobium chrysotoxum genome enhances the understanding of orchid evolution.</title>
        <authorList>
            <person name="Zhang Y."/>
            <person name="Zhang G.Q."/>
            <person name="Zhang D."/>
            <person name="Liu X.D."/>
            <person name="Xu X.Y."/>
            <person name="Sun W.H."/>
            <person name="Yu X."/>
            <person name="Zhu X."/>
            <person name="Wang Z.W."/>
            <person name="Zhao X."/>
            <person name="Zhong W.Y."/>
            <person name="Chen H."/>
            <person name="Yin W.L."/>
            <person name="Huang T."/>
            <person name="Niu S.C."/>
            <person name="Liu Z.J."/>
        </authorList>
    </citation>
    <scope>NUCLEOTIDE SEQUENCE [LARGE SCALE GENOMIC DNA]</scope>
    <source>
        <strain evidence="1">Lindl</strain>
    </source>
</reference>